<proteinExistence type="predicted"/>
<dbReference type="AlphaFoldDB" id="A0A819CSA3"/>
<dbReference type="Proteomes" id="UP000663881">
    <property type="component" value="Unassembled WGS sequence"/>
</dbReference>
<evidence type="ECO:0000313" key="4">
    <source>
        <dbReference type="Proteomes" id="UP000663881"/>
    </source>
</evidence>
<reference evidence="3" key="1">
    <citation type="submission" date="2021-02" db="EMBL/GenBank/DDBJ databases">
        <authorList>
            <person name="Nowell W R."/>
        </authorList>
    </citation>
    <scope>NUCLEOTIDE SEQUENCE</scope>
</reference>
<keyword evidence="1" id="KW-0472">Membrane</keyword>
<name>A0A819CSA3_9BILA</name>
<feature type="chain" id="PRO_5032407760" description="Intimal thickness related receptor IRP domain-containing protein" evidence="2">
    <location>
        <begin position="21"/>
        <end position="361"/>
    </location>
</feature>
<dbReference type="PANTHER" id="PTHR23252:SF24">
    <property type="entry name" value="TRANSMEMBRANE PROTEIN 145"/>
    <property type="match status" value="1"/>
</dbReference>
<evidence type="ECO:0000256" key="1">
    <source>
        <dbReference type="SAM" id="Phobius"/>
    </source>
</evidence>
<dbReference type="EMBL" id="CAJOAY010001252">
    <property type="protein sequence ID" value="CAF3817328.1"/>
    <property type="molecule type" value="Genomic_DNA"/>
</dbReference>
<feature type="transmembrane region" description="Helical" evidence="1">
    <location>
        <begin position="222"/>
        <end position="253"/>
    </location>
</feature>
<keyword evidence="2" id="KW-0732">Signal</keyword>
<organism evidence="3 4">
    <name type="scientific">Adineta steineri</name>
    <dbReference type="NCBI Taxonomy" id="433720"/>
    <lineage>
        <taxon>Eukaryota</taxon>
        <taxon>Metazoa</taxon>
        <taxon>Spiralia</taxon>
        <taxon>Gnathifera</taxon>
        <taxon>Rotifera</taxon>
        <taxon>Eurotatoria</taxon>
        <taxon>Bdelloidea</taxon>
        <taxon>Adinetida</taxon>
        <taxon>Adinetidae</taxon>
        <taxon>Adineta</taxon>
    </lineage>
</organism>
<dbReference type="PANTHER" id="PTHR23252">
    <property type="entry name" value="INTIMAL THICKNESS RECEPTOR-RELATED"/>
    <property type="match status" value="1"/>
</dbReference>
<keyword evidence="1" id="KW-0812">Transmembrane</keyword>
<dbReference type="InterPro" id="IPR047831">
    <property type="entry name" value="GPR180/TMEM145"/>
</dbReference>
<accession>A0A819CSA3</accession>
<sequence length="361" mass="42701">MNFFSVLFIIIVYLLNKISSKIISHSIGTNINWLYLTKFYFHPIYGHIDINLYVFDNIFKFFILNQQDWIEIENDLSKVCLKKELILKQSENETNLWILSSSFTSTDRMYFILSTCNSTINTTNFFLTYKLILTNGNDLFTKHFSNDERGLLELFIASTIMYTILLLIILRYIYFSKYKSFFLMKLYCSSILCSWLYCLISFIDTLMFALTGYMDVFTFRLLIFLAHFIVLIAEILFLFILILCSKGYLIFILRKKHFFLQTKLNQINITYIHSITSKSHSNQISTREIVNDINSYEFTDLCYDEVNTWVSRFRIPFKSSEPLPRLEPRRDVKLKSLAKSSQSSMCIVPRRLATLNSNDQF</sequence>
<evidence type="ECO:0008006" key="5">
    <source>
        <dbReference type="Google" id="ProtNLM"/>
    </source>
</evidence>
<evidence type="ECO:0000256" key="2">
    <source>
        <dbReference type="SAM" id="SignalP"/>
    </source>
</evidence>
<protein>
    <recommendedName>
        <fullName evidence="5">Intimal thickness related receptor IRP domain-containing protein</fullName>
    </recommendedName>
</protein>
<feature type="signal peptide" evidence="2">
    <location>
        <begin position="1"/>
        <end position="20"/>
    </location>
</feature>
<comment type="caution">
    <text evidence="3">The sequence shown here is derived from an EMBL/GenBank/DDBJ whole genome shotgun (WGS) entry which is preliminary data.</text>
</comment>
<feature type="transmembrane region" description="Helical" evidence="1">
    <location>
        <begin position="186"/>
        <end position="210"/>
    </location>
</feature>
<keyword evidence="1" id="KW-1133">Transmembrane helix</keyword>
<evidence type="ECO:0000313" key="3">
    <source>
        <dbReference type="EMBL" id="CAF3817328.1"/>
    </source>
</evidence>
<feature type="transmembrane region" description="Helical" evidence="1">
    <location>
        <begin position="154"/>
        <end position="174"/>
    </location>
</feature>
<gene>
    <name evidence="3" type="ORF">OKA104_LOCUS19444</name>
</gene>